<accession>A0ABM3UX04</accession>
<evidence type="ECO:0000256" key="4">
    <source>
        <dbReference type="RuleBase" id="RU367011"/>
    </source>
</evidence>
<dbReference type="PANTHER" id="PTHR18952">
    <property type="entry name" value="CARBONIC ANHYDRASE"/>
    <property type="match status" value="1"/>
</dbReference>
<dbReference type="InterPro" id="IPR023561">
    <property type="entry name" value="Carbonic_anhydrase_a-class"/>
</dbReference>
<evidence type="ECO:0000256" key="3">
    <source>
        <dbReference type="ARBA" id="ARBA00022833"/>
    </source>
</evidence>
<dbReference type="Gene3D" id="3.10.200.10">
    <property type="entry name" value="Alpha carbonic anhydrase"/>
    <property type="match status" value="1"/>
</dbReference>
<evidence type="ECO:0000313" key="7">
    <source>
        <dbReference type="RefSeq" id="XP_058978046.1"/>
    </source>
</evidence>
<sequence length="202" mass="22589">MVAAQELVNRLYILLPLAYPYNAPIKAVTPPANWTYDNAPNWSADHPECGGNHQSPIHIKTSTSYASAMAPLKFGYYDLPLAGNITIKNNGHSVDFEVPPTLNGRRPFVTGSILHSKYEAVGVHFHWGSTNSKGSEHMIDDRRFDVEMHIVHKNVLYPTLEEATKHVDGLTVLGVMFKGTRVSLFVMDFCKNILMSFDFLGR</sequence>
<dbReference type="SMART" id="SM01057">
    <property type="entry name" value="Carb_anhydrase"/>
    <property type="match status" value="1"/>
</dbReference>
<dbReference type="RefSeq" id="XP_058978046.1">
    <property type="nucleotide sequence ID" value="XM_059122063.1"/>
</dbReference>
<dbReference type="InterPro" id="IPR036398">
    <property type="entry name" value="CA_dom_sf"/>
</dbReference>
<dbReference type="Pfam" id="PF00194">
    <property type="entry name" value="Carb_anhydrase"/>
    <property type="match status" value="1"/>
</dbReference>
<gene>
    <name evidence="7" type="primary">LOC105261910</name>
</gene>
<name>A0ABM3UX04_MUSDO</name>
<comment type="catalytic activity">
    <reaction evidence="4">
        <text>hydrogencarbonate + H(+) = CO2 + H2O</text>
        <dbReference type="Rhea" id="RHEA:10748"/>
        <dbReference type="ChEBI" id="CHEBI:15377"/>
        <dbReference type="ChEBI" id="CHEBI:15378"/>
        <dbReference type="ChEBI" id="CHEBI:16526"/>
        <dbReference type="ChEBI" id="CHEBI:17544"/>
        <dbReference type="EC" id="4.2.1.1"/>
    </reaction>
</comment>
<evidence type="ECO:0000313" key="6">
    <source>
        <dbReference type="Proteomes" id="UP001652621"/>
    </source>
</evidence>
<evidence type="ECO:0000256" key="1">
    <source>
        <dbReference type="ARBA" id="ARBA00010718"/>
    </source>
</evidence>
<dbReference type="PROSITE" id="PS51144">
    <property type="entry name" value="ALPHA_CA_2"/>
    <property type="match status" value="1"/>
</dbReference>
<dbReference type="PANTHER" id="PTHR18952:SF137">
    <property type="entry name" value="CARBONIC ANHYDRASE"/>
    <property type="match status" value="1"/>
</dbReference>
<feature type="domain" description="Alpha-carbonic anhydrase" evidence="5">
    <location>
        <begin position="32"/>
        <end position="202"/>
    </location>
</feature>
<evidence type="ECO:0000256" key="2">
    <source>
        <dbReference type="ARBA" id="ARBA00022723"/>
    </source>
</evidence>
<organism evidence="6 7">
    <name type="scientific">Musca domestica</name>
    <name type="common">House fly</name>
    <dbReference type="NCBI Taxonomy" id="7370"/>
    <lineage>
        <taxon>Eukaryota</taxon>
        <taxon>Metazoa</taxon>
        <taxon>Ecdysozoa</taxon>
        <taxon>Arthropoda</taxon>
        <taxon>Hexapoda</taxon>
        <taxon>Insecta</taxon>
        <taxon>Pterygota</taxon>
        <taxon>Neoptera</taxon>
        <taxon>Endopterygota</taxon>
        <taxon>Diptera</taxon>
        <taxon>Brachycera</taxon>
        <taxon>Muscomorpha</taxon>
        <taxon>Muscoidea</taxon>
        <taxon>Muscidae</taxon>
        <taxon>Musca</taxon>
    </lineage>
</organism>
<comment type="similarity">
    <text evidence="1 4">Belongs to the alpha-carbonic anhydrase family.</text>
</comment>
<evidence type="ECO:0000259" key="5">
    <source>
        <dbReference type="PROSITE" id="PS51144"/>
    </source>
</evidence>
<dbReference type="SUPFAM" id="SSF51069">
    <property type="entry name" value="Carbonic anhydrase"/>
    <property type="match status" value="1"/>
</dbReference>
<dbReference type="InterPro" id="IPR018338">
    <property type="entry name" value="Carbonic_anhydrase_a-class_CS"/>
</dbReference>
<protein>
    <recommendedName>
        <fullName evidence="4">Carbonic anhydrase</fullName>
        <ecNumber evidence="4">4.2.1.1</ecNumber>
    </recommendedName>
</protein>
<dbReference type="PROSITE" id="PS00162">
    <property type="entry name" value="ALPHA_CA_1"/>
    <property type="match status" value="1"/>
</dbReference>
<dbReference type="InterPro" id="IPR001148">
    <property type="entry name" value="CA_dom"/>
</dbReference>
<comment type="cofactor">
    <cofactor evidence="4">
        <name>Zn(2+)</name>
        <dbReference type="ChEBI" id="CHEBI:29105"/>
    </cofactor>
</comment>
<dbReference type="EC" id="4.2.1.1" evidence="4"/>
<keyword evidence="6" id="KW-1185">Reference proteome</keyword>
<keyword evidence="4" id="KW-0456">Lyase</keyword>
<dbReference type="Proteomes" id="UP001652621">
    <property type="component" value="Unplaced"/>
</dbReference>
<keyword evidence="2 4" id="KW-0479">Metal-binding</keyword>
<keyword evidence="3 4" id="KW-0862">Zinc</keyword>
<dbReference type="GeneID" id="105261910"/>
<reference evidence="7" key="1">
    <citation type="submission" date="2025-08" db="UniProtKB">
        <authorList>
            <consortium name="RefSeq"/>
        </authorList>
    </citation>
    <scope>IDENTIFICATION</scope>
    <source>
        <strain evidence="7">Aabys</strain>
        <tissue evidence="7">Whole body</tissue>
    </source>
</reference>
<dbReference type="CDD" id="cd00326">
    <property type="entry name" value="alpha_CA"/>
    <property type="match status" value="1"/>
</dbReference>
<proteinExistence type="inferred from homology"/>
<comment type="function">
    <text evidence="4">Reversible hydration of carbon dioxide.</text>
</comment>